<dbReference type="AlphaFoldDB" id="A0A0S7YD36"/>
<gene>
    <name evidence="1" type="ORF">AMJ52_06825</name>
</gene>
<evidence type="ECO:0008006" key="3">
    <source>
        <dbReference type="Google" id="ProtNLM"/>
    </source>
</evidence>
<reference evidence="1 2" key="1">
    <citation type="journal article" date="2015" name="Microbiome">
        <title>Genomic resolution of linkages in carbon, nitrogen, and sulfur cycling among widespread estuary sediment bacteria.</title>
        <authorList>
            <person name="Baker B.J."/>
            <person name="Lazar C.S."/>
            <person name="Teske A.P."/>
            <person name="Dick G.J."/>
        </authorList>
    </citation>
    <scope>NUCLEOTIDE SEQUENCE [LARGE SCALE GENOMIC DNA]</scope>
    <source>
        <strain evidence="1">DG_78</strain>
    </source>
</reference>
<dbReference type="Proteomes" id="UP000051012">
    <property type="component" value="Unassembled WGS sequence"/>
</dbReference>
<evidence type="ECO:0000313" key="2">
    <source>
        <dbReference type="Proteomes" id="UP000051012"/>
    </source>
</evidence>
<organism evidence="1 2">
    <name type="scientific">candidate division TA06 bacterium DG_78</name>
    <dbReference type="NCBI Taxonomy" id="1703772"/>
    <lineage>
        <taxon>Bacteria</taxon>
        <taxon>Bacteria division TA06</taxon>
    </lineage>
</organism>
<dbReference type="EMBL" id="LJNI01000085">
    <property type="protein sequence ID" value="KPJ72283.1"/>
    <property type="molecule type" value="Genomic_DNA"/>
</dbReference>
<sequence length="287" mass="33841">MKYFNRFFNDLPFFKSLRITNTEKDEGVCVLLKHPSHHIFQEEIDKWLGVAYKYGVEDHYRLRLSGHVDFVLLRSTLNELMAAYFLDNMLNFELKQPYPSSGSGKYGEWLYLKENQEIFIEVKSPWERRRIGTRGYSHYNRLKDKIIEGHEHKPLRKMPFIVFITEALNISPAFHNRELKDVLYGKVGIGLEGSENGSLKPVGGVITQKGLFQKDKRNGLSAICILRLNVFLDKIMVVDKRVTIVNKHSYHFSIYHNSLCYTECKLNPDWFRNYNQYFSHTKELDPY</sequence>
<proteinExistence type="predicted"/>
<comment type="caution">
    <text evidence="1">The sequence shown here is derived from an EMBL/GenBank/DDBJ whole genome shotgun (WGS) entry which is preliminary data.</text>
</comment>
<accession>A0A0S7YD36</accession>
<name>A0A0S7YD36_UNCT6</name>
<evidence type="ECO:0000313" key="1">
    <source>
        <dbReference type="EMBL" id="KPJ72283.1"/>
    </source>
</evidence>
<protein>
    <recommendedName>
        <fullName evidence="3">Restriction endonuclease</fullName>
    </recommendedName>
</protein>